<feature type="compositionally biased region" description="Polar residues" evidence="1">
    <location>
        <begin position="44"/>
        <end position="58"/>
    </location>
</feature>
<comment type="caution">
    <text evidence="3">The sequence shown here is derived from an EMBL/GenBank/DDBJ whole genome shotgun (WGS) entry which is preliminary data.</text>
</comment>
<reference evidence="3 4" key="1">
    <citation type="journal article" date="2019" name="Gigascience">
        <title>Whole-genome sequence of the oriental lung fluke Paragonimus westermani.</title>
        <authorList>
            <person name="Oey H."/>
            <person name="Zakrzewski M."/>
            <person name="Narain K."/>
            <person name="Devi K.R."/>
            <person name="Agatsuma T."/>
            <person name="Nawaratna S."/>
            <person name="Gobert G.N."/>
            <person name="Jones M.K."/>
            <person name="Ragan M.A."/>
            <person name="McManus D.P."/>
            <person name="Krause L."/>
        </authorList>
    </citation>
    <scope>NUCLEOTIDE SEQUENCE [LARGE SCALE GENOMIC DNA]</scope>
    <source>
        <strain evidence="3 4">IND2009</strain>
    </source>
</reference>
<feature type="non-terminal residue" evidence="3">
    <location>
        <position position="1"/>
    </location>
</feature>
<feature type="compositionally biased region" description="Low complexity" evidence="1">
    <location>
        <begin position="146"/>
        <end position="165"/>
    </location>
</feature>
<feature type="transmembrane region" description="Helical" evidence="2">
    <location>
        <begin position="192"/>
        <end position="211"/>
    </location>
</feature>
<keyword evidence="2" id="KW-1133">Transmembrane helix</keyword>
<feature type="region of interest" description="Disordered" evidence="1">
    <location>
        <begin position="146"/>
        <end position="177"/>
    </location>
</feature>
<accession>A0A5J4NZU4</accession>
<sequence length="220" mass="24798">SVMTFSPFPPKPGKPILTSTPRPPSRADPGFRVPDAPNIRHVNPQRSSQADQLNVSHGTDLSDMSARVRNKHLAKRRRIDPGVPQIVLIGLFSLACIAEFYDICQVKRMHFSLCNMVHSEASANEVLDKPRATRSAVPVQRILSVGSQRQQVDQQQQPQPSTSRSMHSRRRRRTRPGTLALREIRAQQKSTALLIWWAIISFLIPPQYIVLCHKLTYATA</sequence>
<evidence type="ECO:0000256" key="1">
    <source>
        <dbReference type="SAM" id="MobiDB-lite"/>
    </source>
</evidence>
<protein>
    <submittedName>
        <fullName evidence="3">Uncharacterized protein</fullName>
    </submittedName>
</protein>
<feature type="compositionally biased region" description="Basic residues" evidence="1">
    <location>
        <begin position="166"/>
        <end position="175"/>
    </location>
</feature>
<evidence type="ECO:0000313" key="4">
    <source>
        <dbReference type="Proteomes" id="UP000324629"/>
    </source>
</evidence>
<organism evidence="3 4">
    <name type="scientific">Paragonimus westermani</name>
    <dbReference type="NCBI Taxonomy" id="34504"/>
    <lineage>
        <taxon>Eukaryota</taxon>
        <taxon>Metazoa</taxon>
        <taxon>Spiralia</taxon>
        <taxon>Lophotrochozoa</taxon>
        <taxon>Platyhelminthes</taxon>
        <taxon>Trematoda</taxon>
        <taxon>Digenea</taxon>
        <taxon>Plagiorchiida</taxon>
        <taxon>Troglotremata</taxon>
        <taxon>Troglotrematidae</taxon>
        <taxon>Paragonimus</taxon>
    </lineage>
</organism>
<name>A0A5J4NZU4_9TREM</name>
<dbReference type="AlphaFoldDB" id="A0A5J4NZU4"/>
<feature type="region of interest" description="Disordered" evidence="1">
    <location>
        <begin position="1"/>
        <end position="58"/>
    </location>
</feature>
<keyword evidence="2" id="KW-0812">Transmembrane</keyword>
<dbReference type="GO" id="GO:0046982">
    <property type="term" value="F:protein heterodimerization activity"/>
    <property type="evidence" value="ECO:0007669"/>
    <property type="project" value="InterPro"/>
</dbReference>
<dbReference type="Gene3D" id="1.10.20.10">
    <property type="entry name" value="Histone, subunit A"/>
    <property type="match status" value="1"/>
</dbReference>
<proteinExistence type="predicted"/>
<keyword evidence="4" id="KW-1185">Reference proteome</keyword>
<dbReference type="Proteomes" id="UP000324629">
    <property type="component" value="Unassembled WGS sequence"/>
</dbReference>
<dbReference type="InterPro" id="IPR009072">
    <property type="entry name" value="Histone-fold"/>
</dbReference>
<dbReference type="EMBL" id="QNGE01000289">
    <property type="protein sequence ID" value="KAA3681073.1"/>
    <property type="molecule type" value="Genomic_DNA"/>
</dbReference>
<evidence type="ECO:0000256" key="2">
    <source>
        <dbReference type="SAM" id="Phobius"/>
    </source>
</evidence>
<gene>
    <name evidence="3" type="ORF">DEA37_0005885</name>
</gene>
<keyword evidence="2" id="KW-0472">Membrane</keyword>
<evidence type="ECO:0000313" key="3">
    <source>
        <dbReference type="EMBL" id="KAA3681073.1"/>
    </source>
</evidence>
<feature type="transmembrane region" description="Helical" evidence="2">
    <location>
        <begin position="82"/>
        <end position="101"/>
    </location>
</feature>